<dbReference type="Proteomes" id="UP000448292">
    <property type="component" value="Unassembled WGS sequence"/>
</dbReference>
<protein>
    <submittedName>
        <fullName evidence="2">C-di-GMP phosphodiesterase</fullName>
    </submittedName>
</protein>
<organism evidence="2 3">
    <name type="scientific">Oceanidesulfovibrio indonesiensis</name>
    <dbReference type="NCBI Taxonomy" id="54767"/>
    <lineage>
        <taxon>Bacteria</taxon>
        <taxon>Pseudomonadati</taxon>
        <taxon>Thermodesulfobacteriota</taxon>
        <taxon>Desulfovibrionia</taxon>
        <taxon>Desulfovibrionales</taxon>
        <taxon>Desulfovibrionaceae</taxon>
        <taxon>Oceanidesulfovibrio</taxon>
    </lineage>
</organism>
<dbReference type="InterPro" id="IPR006674">
    <property type="entry name" value="HD_domain"/>
</dbReference>
<dbReference type="SUPFAM" id="SSF55781">
    <property type="entry name" value="GAF domain-like"/>
    <property type="match status" value="1"/>
</dbReference>
<dbReference type="SUPFAM" id="SSF109604">
    <property type="entry name" value="HD-domain/PDEase-like"/>
    <property type="match status" value="1"/>
</dbReference>
<dbReference type="OrthoDB" id="9769359at2"/>
<dbReference type="InterPro" id="IPR003607">
    <property type="entry name" value="HD/PDEase_dom"/>
</dbReference>
<reference evidence="2 3" key="1">
    <citation type="submission" date="2018-06" db="EMBL/GenBank/DDBJ databases">
        <title>Complete genome of Desulfovibrio indonesiensis P37SLT.</title>
        <authorList>
            <person name="Crispim J.S."/>
            <person name="Vidigal P.M.P."/>
            <person name="Silva L.C.F."/>
            <person name="Laguardia C.N."/>
            <person name="Araujo L.C."/>
            <person name="Dias R.S."/>
            <person name="Sousa M.P."/>
            <person name="Paula S.O."/>
            <person name="Silva C."/>
        </authorList>
    </citation>
    <scope>NUCLEOTIDE SEQUENCE [LARGE SCALE GENOMIC DNA]</scope>
    <source>
        <strain evidence="2 3">P37SLT</strain>
    </source>
</reference>
<feature type="domain" description="HD-GYP" evidence="1">
    <location>
        <begin position="301"/>
        <end position="590"/>
    </location>
</feature>
<dbReference type="Gene3D" id="1.10.3210.10">
    <property type="entry name" value="Hypothetical protein af1432"/>
    <property type="match status" value="2"/>
</dbReference>
<dbReference type="EMBL" id="QMIE01000003">
    <property type="protein sequence ID" value="TVM18759.1"/>
    <property type="molecule type" value="Genomic_DNA"/>
</dbReference>
<proteinExistence type="predicted"/>
<evidence type="ECO:0000259" key="1">
    <source>
        <dbReference type="PROSITE" id="PS51832"/>
    </source>
</evidence>
<dbReference type="CDD" id="cd00077">
    <property type="entry name" value="HDc"/>
    <property type="match status" value="1"/>
</dbReference>
<accession>A0A7M3MH03</accession>
<comment type="caution">
    <text evidence="2">The sequence shown here is derived from an EMBL/GenBank/DDBJ whole genome shotgun (WGS) entry which is preliminary data.</text>
</comment>
<dbReference type="SMART" id="SM00471">
    <property type="entry name" value="HDc"/>
    <property type="match status" value="1"/>
</dbReference>
<dbReference type="PANTHER" id="PTHR43155">
    <property type="entry name" value="CYCLIC DI-GMP PHOSPHODIESTERASE PA4108-RELATED"/>
    <property type="match status" value="1"/>
</dbReference>
<evidence type="ECO:0000313" key="2">
    <source>
        <dbReference type="EMBL" id="TVM18759.1"/>
    </source>
</evidence>
<name>A0A7M3MH03_9BACT</name>
<dbReference type="InterPro" id="IPR037522">
    <property type="entry name" value="HD_GYP_dom"/>
</dbReference>
<dbReference type="RefSeq" id="WP_144302014.1">
    <property type="nucleotide sequence ID" value="NZ_QMIE01000003.1"/>
</dbReference>
<dbReference type="Gene3D" id="3.30.450.40">
    <property type="match status" value="1"/>
</dbReference>
<sequence>MTGAASISRLVKKSFLGAYLEDALTLFEAGSFLAVIHQPDAYALAGTAGPAAHEDLLQRFADGVIPAPHTRELAVEGVVFGWLVLDTPSHAEASALDFVARSLREIISRELLRRGLGAETLEQYREVALLQRAVGKLNGSLDVYQVAHSLLDECMATSFPADHALVLFLDDASRTYRIVQSAGSRELPYAERIAQSRLFSEVLANACWDDADGEDTLASERMVKGEIVNDLTRDPRWDVDVPEVSRMLIVPLATSRIIHGALVMASGPSSRPFGSGHLKQTTTLATVTGIAMANAHHFHQVQRILMSLIQSIATAIDSRDTLTSGHSQRVARIAHSLARAVSQDRREFPDFAFTEMELQEIFYAGLLHDVGKIGVREEVLTKATRLHPRKLELIGMRLELWGAMHQREWTDLFERLQAINSAYDVSEEDEALLYRLANKSIAIGEATIEVLSADELSEFLTPRGNLNAEEWEEIKRHPAESHRILENIPFTSHFPRILQIIVQHHERLDGSGYPAGLEGDELLLQSRILAVADVYDSLRRDRHYKKALSQEMALAILEQEGRLNKLDARVVRVLTGALESVEHAEAPEPRAFGLGSPVDHP</sequence>
<dbReference type="PROSITE" id="PS51832">
    <property type="entry name" value="HD_GYP"/>
    <property type="match status" value="1"/>
</dbReference>
<evidence type="ECO:0000313" key="3">
    <source>
        <dbReference type="Proteomes" id="UP000448292"/>
    </source>
</evidence>
<dbReference type="Pfam" id="PF01966">
    <property type="entry name" value="HD"/>
    <property type="match status" value="1"/>
</dbReference>
<dbReference type="Pfam" id="PF13487">
    <property type="entry name" value="HD_5"/>
    <property type="match status" value="1"/>
</dbReference>
<keyword evidence="3" id="KW-1185">Reference proteome</keyword>
<dbReference type="InterPro" id="IPR029016">
    <property type="entry name" value="GAF-like_dom_sf"/>
</dbReference>
<gene>
    <name evidence="2" type="ORF">DPQ33_04610</name>
</gene>
<dbReference type="PANTHER" id="PTHR43155:SF2">
    <property type="entry name" value="CYCLIC DI-GMP PHOSPHODIESTERASE PA4108"/>
    <property type="match status" value="1"/>
</dbReference>
<dbReference type="AlphaFoldDB" id="A0A7M3MH03"/>